<dbReference type="InterPro" id="IPR001296">
    <property type="entry name" value="Glyco_trans_1"/>
</dbReference>
<comment type="caution">
    <text evidence="3">The sequence shown here is derived from an EMBL/GenBank/DDBJ whole genome shotgun (WGS) entry which is preliminary data.</text>
</comment>
<dbReference type="Gene3D" id="3.40.50.2000">
    <property type="entry name" value="Glycogen Phosphorylase B"/>
    <property type="match status" value="2"/>
</dbReference>
<evidence type="ECO:0000259" key="2">
    <source>
        <dbReference type="Pfam" id="PF13439"/>
    </source>
</evidence>
<organism evidence="3 4">
    <name type="scientific">Sphingomonas canadensis</name>
    <dbReference type="NCBI Taxonomy" id="1219257"/>
    <lineage>
        <taxon>Bacteria</taxon>
        <taxon>Pseudomonadati</taxon>
        <taxon>Pseudomonadota</taxon>
        <taxon>Alphaproteobacteria</taxon>
        <taxon>Sphingomonadales</taxon>
        <taxon>Sphingomonadaceae</taxon>
        <taxon>Sphingomonas</taxon>
    </lineage>
</organism>
<dbReference type="RefSeq" id="WP_264945132.1">
    <property type="nucleotide sequence ID" value="NZ_JAPDRA010000007.1"/>
</dbReference>
<dbReference type="EMBL" id="JBHTJG010000007">
    <property type="protein sequence ID" value="MFD0947566.1"/>
    <property type="molecule type" value="Genomic_DNA"/>
</dbReference>
<evidence type="ECO:0000259" key="1">
    <source>
        <dbReference type="Pfam" id="PF00534"/>
    </source>
</evidence>
<dbReference type="GO" id="GO:0016757">
    <property type="term" value="F:glycosyltransferase activity"/>
    <property type="evidence" value="ECO:0007669"/>
    <property type="project" value="UniProtKB-KW"/>
</dbReference>
<dbReference type="InterPro" id="IPR050194">
    <property type="entry name" value="Glycosyltransferase_grp1"/>
</dbReference>
<dbReference type="Proteomes" id="UP001596977">
    <property type="component" value="Unassembled WGS sequence"/>
</dbReference>
<dbReference type="Pfam" id="PF13439">
    <property type="entry name" value="Glyco_transf_4"/>
    <property type="match status" value="1"/>
</dbReference>
<dbReference type="SUPFAM" id="SSF53756">
    <property type="entry name" value="UDP-Glycosyltransferase/glycogen phosphorylase"/>
    <property type="match status" value="1"/>
</dbReference>
<evidence type="ECO:0000313" key="4">
    <source>
        <dbReference type="Proteomes" id="UP001596977"/>
    </source>
</evidence>
<protein>
    <submittedName>
        <fullName evidence="3">Glycosyltransferase</fullName>
        <ecNumber evidence="3">2.4.-.-</ecNumber>
    </submittedName>
</protein>
<name>A0ABW3H7T1_9SPHN</name>
<dbReference type="PANTHER" id="PTHR45947:SF3">
    <property type="entry name" value="SULFOQUINOVOSYL TRANSFERASE SQD2"/>
    <property type="match status" value="1"/>
</dbReference>
<proteinExistence type="predicted"/>
<dbReference type="PANTHER" id="PTHR45947">
    <property type="entry name" value="SULFOQUINOVOSYL TRANSFERASE SQD2"/>
    <property type="match status" value="1"/>
</dbReference>
<keyword evidence="3" id="KW-0808">Transferase</keyword>
<dbReference type="Pfam" id="PF00534">
    <property type="entry name" value="Glycos_transf_1"/>
    <property type="match status" value="1"/>
</dbReference>
<accession>A0ABW3H7T1</accession>
<evidence type="ECO:0000313" key="3">
    <source>
        <dbReference type="EMBL" id="MFD0947566.1"/>
    </source>
</evidence>
<keyword evidence="4" id="KW-1185">Reference proteome</keyword>
<dbReference type="InterPro" id="IPR028098">
    <property type="entry name" value="Glyco_trans_4-like_N"/>
</dbReference>
<keyword evidence="3" id="KW-0328">Glycosyltransferase</keyword>
<gene>
    <name evidence="3" type="ORF">ACFQ1E_14550</name>
</gene>
<reference evidence="4" key="1">
    <citation type="journal article" date="2019" name="Int. J. Syst. Evol. Microbiol.">
        <title>The Global Catalogue of Microorganisms (GCM) 10K type strain sequencing project: providing services to taxonomists for standard genome sequencing and annotation.</title>
        <authorList>
            <consortium name="The Broad Institute Genomics Platform"/>
            <consortium name="The Broad Institute Genome Sequencing Center for Infectious Disease"/>
            <person name="Wu L."/>
            <person name="Ma J."/>
        </authorList>
    </citation>
    <scope>NUCLEOTIDE SEQUENCE [LARGE SCALE GENOMIC DNA]</scope>
    <source>
        <strain evidence="4">CCUG 62982</strain>
    </source>
</reference>
<dbReference type="EC" id="2.4.-.-" evidence="3"/>
<feature type="domain" description="Glycosyl transferase family 1" evidence="1">
    <location>
        <begin position="205"/>
        <end position="357"/>
    </location>
</feature>
<sequence length="391" mass="43531">MRVVDVNELYSPTGGGVRTYIDRKFGIMADLGHELVVIAPGKRDEVEERPGGGRIHWVRSPLLPLDTNYRQFSRVRTIRSLLDAIDPDVVEVCAPWAGALAVRNWHGRALKVYFAHNDNLAAYPRRWLHPLVSAERVERVFHFYTRWMHNMLAPFDAFVTNGPTLARDFTRRGFDAVPMPLGIEEGYFSPDHRDERLREALLAQCGLPRDGLLLLGLGRHHSEKRWPMVIDAIDAAGADIPVGMVMLGDGPARASVEARIKGSPHIRLFRPVYDRHRLASIIASCDALVHGSSDEPFGLVAHEALASGLPLIVPDRGGCAEIADPLFAETYRAGDARACADAIRRLHARERTILRAAARHAAARVRTGHDHARELMAHYAALLERRRALAA</sequence>
<feature type="domain" description="Glycosyltransferase subfamily 4-like N-terminal" evidence="2">
    <location>
        <begin position="15"/>
        <end position="176"/>
    </location>
</feature>